<proteinExistence type="predicted"/>
<dbReference type="RefSeq" id="WP_272011319.1">
    <property type="nucleotide sequence ID" value="NZ_JAQNDN010000028.1"/>
</dbReference>
<keyword evidence="3" id="KW-1185">Reference proteome</keyword>
<gene>
    <name evidence="2" type="ORF">POL58_49050</name>
</gene>
<dbReference type="InterPro" id="IPR000253">
    <property type="entry name" value="FHA_dom"/>
</dbReference>
<evidence type="ECO:0000259" key="1">
    <source>
        <dbReference type="Pfam" id="PF00498"/>
    </source>
</evidence>
<feature type="domain" description="FHA" evidence="1">
    <location>
        <begin position="23"/>
        <end position="82"/>
    </location>
</feature>
<evidence type="ECO:0000313" key="3">
    <source>
        <dbReference type="Proteomes" id="UP001217838"/>
    </source>
</evidence>
<dbReference type="EMBL" id="JAQNDN010000028">
    <property type="protein sequence ID" value="MDC0675774.1"/>
    <property type="molecule type" value="Genomic_DNA"/>
</dbReference>
<dbReference type="Pfam" id="PF00498">
    <property type="entry name" value="FHA"/>
    <property type="match status" value="1"/>
</dbReference>
<reference evidence="2 3" key="1">
    <citation type="submission" date="2022-11" db="EMBL/GenBank/DDBJ databases">
        <title>Minimal conservation of predation-associated metabolite biosynthetic gene clusters underscores biosynthetic potential of Myxococcota including descriptions for ten novel species: Archangium lansinium sp. nov., Myxococcus landrumus sp. nov., Nannocystis bai.</title>
        <authorList>
            <person name="Ahearne A."/>
            <person name="Stevens C."/>
            <person name="Dowd S."/>
        </authorList>
    </citation>
    <scope>NUCLEOTIDE SEQUENCE [LARGE SCALE GENOMIC DNA]</scope>
    <source>
        <strain evidence="2 3">NCELM</strain>
    </source>
</reference>
<sequence length="301" mass="33964">MSLSSVCFRTPDGARVRVYAGGILGRTPNADLYLQDPRISEAHALVSLRGNGLQLLELRGMLFLDGKRTSAIELARGQQVLLAGSLLLTVEDIHLPSHALVLYGVRDEPRELSASTYSLVLHRPNDVVLVPGYREGAEGYLWSSADELRIQLRDQPAELVAPERVWTLGESVLRVVAVPTTGFVETLSAAPRDERLRIIARYTSIHFWRTTEVLIMHGRPAMLLSELVRCGGKPVPWEIIAREIWSRQSERHLLRQNWDRTLGRIRDQLRRAEIRENLVQVDRNGNIELVLGPHDEIVDET</sequence>
<dbReference type="InterPro" id="IPR008984">
    <property type="entry name" value="SMAD_FHA_dom_sf"/>
</dbReference>
<evidence type="ECO:0000313" key="2">
    <source>
        <dbReference type="EMBL" id="MDC0675774.1"/>
    </source>
</evidence>
<name>A0ABT5BNM2_9BACT</name>
<protein>
    <submittedName>
        <fullName evidence="2">FHA domain-containing protein</fullName>
    </submittedName>
</protein>
<dbReference type="Gene3D" id="2.60.200.20">
    <property type="match status" value="1"/>
</dbReference>
<organism evidence="2 3">
    <name type="scientific">Nannocystis radixulma</name>
    <dbReference type="NCBI Taxonomy" id="2995305"/>
    <lineage>
        <taxon>Bacteria</taxon>
        <taxon>Pseudomonadati</taxon>
        <taxon>Myxococcota</taxon>
        <taxon>Polyangia</taxon>
        <taxon>Nannocystales</taxon>
        <taxon>Nannocystaceae</taxon>
        <taxon>Nannocystis</taxon>
    </lineage>
</organism>
<accession>A0ABT5BNM2</accession>
<dbReference type="Proteomes" id="UP001217838">
    <property type="component" value="Unassembled WGS sequence"/>
</dbReference>
<comment type="caution">
    <text evidence="2">The sequence shown here is derived from an EMBL/GenBank/DDBJ whole genome shotgun (WGS) entry which is preliminary data.</text>
</comment>
<dbReference type="SUPFAM" id="SSF49879">
    <property type="entry name" value="SMAD/FHA domain"/>
    <property type="match status" value="1"/>
</dbReference>